<dbReference type="SMART" id="SM00487">
    <property type="entry name" value="DEXDc"/>
    <property type="match status" value="1"/>
</dbReference>
<keyword evidence="5 6" id="KW-0067">ATP-binding</keyword>
<dbReference type="AlphaFoldDB" id="A0A914RUG3"/>
<dbReference type="InterPro" id="IPR014001">
    <property type="entry name" value="Helicase_ATP-bd"/>
</dbReference>
<evidence type="ECO:0000256" key="3">
    <source>
        <dbReference type="ARBA" id="ARBA00022801"/>
    </source>
</evidence>
<dbReference type="SUPFAM" id="SSF52540">
    <property type="entry name" value="P-loop containing nucleoside triphosphate hydrolases"/>
    <property type="match status" value="1"/>
</dbReference>
<dbReference type="PANTHER" id="PTHR47958">
    <property type="entry name" value="ATP-DEPENDENT RNA HELICASE DBP3"/>
    <property type="match status" value="1"/>
</dbReference>
<feature type="domain" description="Helicase ATP-binding" evidence="7">
    <location>
        <begin position="1"/>
        <end position="181"/>
    </location>
</feature>
<reference evidence="10" key="1">
    <citation type="submission" date="2022-11" db="UniProtKB">
        <authorList>
            <consortium name="WormBaseParasite"/>
        </authorList>
    </citation>
    <scope>IDENTIFICATION</scope>
</reference>
<accession>A0A914RUG3</accession>
<dbReference type="Pfam" id="PF00270">
    <property type="entry name" value="DEAD"/>
    <property type="match status" value="1"/>
</dbReference>
<evidence type="ECO:0000256" key="5">
    <source>
        <dbReference type="ARBA" id="ARBA00022840"/>
    </source>
</evidence>
<evidence type="ECO:0000256" key="4">
    <source>
        <dbReference type="ARBA" id="ARBA00022806"/>
    </source>
</evidence>
<evidence type="ECO:0000259" key="7">
    <source>
        <dbReference type="PROSITE" id="PS51192"/>
    </source>
</evidence>
<dbReference type="EC" id="3.6.4.13" evidence="1"/>
<name>A0A914RUG3_PAREQ</name>
<evidence type="ECO:0000313" key="10">
    <source>
        <dbReference type="WBParaSite" id="PEQ_0000561901-mRNA-1"/>
    </source>
</evidence>
<dbReference type="InterPro" id="IPR000629">
    <property type="entry name" value="RNA-helicase_DEAD-box_CS"/>
</dbReference>
<dbReference type="Pfam" id="PF00271">
    <property type="entry name" value="Helicase_C"/>
    <property type="match status" value="1"/>
</dbReference>
<dbReference type="GO" id="GO:0016787">
    <property type="term" value="F:hydrolase activity"/>
    <property type="evidence" value="ECO:0007669"/>
    <property type="project" value="UniProtKB-KW"/>
</dbReference>
<protein>
    <recommendedName>
        <fullName evidence="1">RNA helicase</fullName>
        <ecNumber evidence="1">3.6.4.13</ecNumber>
    </recommendedName>
</protein>
<dbReference type="GO" id="GO:0005524">
    <property type="term" value="F:ATP binding"/>
    <property type="evidence" value="ECO:0007669"/>
    <property type="project" value="UniProtKB-KW"/>
</dbReference>
<dbReference type="GO" id="GO:0003724">
    <property type="term" value="F:RNA helicase activity"/>
    <property type="evidence" value="ECO:0007669"/>
    <property type="project" value="UniProtKB-EC"/>
</dbReference>
<keyword evidence="9" id="KW-1185">Reference proteome</keyword>
<keyword evidence="3 6" id="KW-0378">Hydrolase</keyword>
<keyword evidence="4 6" id="KW-0347">Helicase</keyword>
<dbReference type="CDD" id="cd18787">
    <property type="entry name" value="SF2_C_DEAD"/>
    <property type="match status" value="1"/>
</dbReference>
<keyword evidence="2 6" id="KW-0547">Nucleotide-binding</keyword>
<dbReference type="PROSITE" id="PS00039">
    <property type="entry name" value="DEAD_ATP_HELICASE"/>
    <property type="match status" value="1"/>
</dbReference>
<evidence type="ECO:0000256" key="2">
    <source>
        <dbReference type="ARBA" id="ARBA00022741"/>
    </source>
</evidence>
<evidence type="ECO:0000256" key="6">
    <source>
        <dbReference type="RuleBase" id="RU000492"/>
    </source>
</evidence>
<dbReference type="Proteomes" id="UP000887564">
    <property type="component" value="Unplaced"/>
</dbReference>
<comment type="similarity">
    <text evidence="6">Belongs to the DEAD box helicase family.</text>
</comment>
<evidence type="ECO:0000313" key="9">
    <source>
        <dbReference type="Proteomes" id="UP000887564"/>
    </source>
</evidence>
<evidence type="ECO:0000259" key="8">
    <source>
        <dbReference type="PROSITE" id="PS51194"/>
    </source>
</evidence>
<dbReference type="GO" id="GO:0043186">
    <property type="term" value="C:P granule"/>
    <property type="evidence" value="ECO:0007669"/>
    <property type="project" value="UniProtKB-ARBA"/>
</dbReference>
<dbReference type="PROSITE" id="PS51192">
    <property type="entry name" value="HELICASE_ATP_BIND_1"/>
    <property type="match status" value="1"/>
</dbReference>
<dbReference type="SMART" id="SM00490">
    <property type="entry name" value="HELICc"/>
    <property type="match status" value="1"/>
</dbReference>
<dbReference type="InterPro" id="IPR001650">
    <property type="entry name" value="Helicase_C-like"/>
</dbReference>
<organism evidence="9 10">
    <name type="scientific">Parascaris equorum</name>
    <name type="common">Equine roundworm</name>
    <dbReference type="NCBI Taxonomy" id="6256"/>
    <lineage>
        <taxon>Eukaryota</taxon>
        <taxon>Metazoa</taxon>
        <taxon>Ecdysozoa</taxon>
        <taxon>Nematoda</taxon>
        <taxon>Chromadorea</taxon>
        <taxon>Rhabditida</taxon>
        <taxon>Spirurina</taxon>
        <taxon>Ascaridomorpha</taxon>
        <taxon>Ascaridoidea</taxon>
        <taxon>Ascarididae</taxon>
        <taxon>Parascaris</taxon>
    </lineage>
</organism>
<dbReference type="GO" id="GO:0003676">
    <property type="term" value="F:nucleic acid binding"/>
    <property type="evidence" value="ECO:0007669"/>
    <property type="project" value="InterPro"/>
</dbReference>
<evidence type="ECO:0000256" key="1">
    <source>
        <dbReference type="ARBA" id="ARBA00012552"/>
    </source>
</evidence>
<proteinExistence type="inferred from homology"/>
<sequence>MIGIASTGSGKTLTFALPLVMFCLEQEISLPFRHGEGPYGLIIVPSLAKQIHDVIERIFESITIGSGFPRLRIGLCIGGLPIGEQARVFERGVHVAVATPGRLSDLLSKKVFNLQICRYLVLDEADRMLDMGFEEEIRTIFSFFKVLFFQKNNWRKLNFFAKNASYRLKAETVNDHRSKVEVLKIKYSFVIIALIFRVLIFAEKKSDVDNIYEYLLVKGVDVASLHGGKDQKDRHTGVDAFRRGEKDVLVATDVASKGLDFENIQHVINFDMPEDIENYVHRIGRTGRSGKKGMATTFINRRADMSVLQDLRALLLEAGQQLPLFLRDIGADDVVQRNATTDEELKGCAYCSGLGHRITNWRGGIFLPALF</sequence>
<dbReference type="InterPro" id="IPR011545">
    <property type="entry name" value="DEAD/DEAH_box_helicase_dom"/>
</dbReference>
<dbReference type="WBParaSite" id="PEQ_0000561901-mRNA-1">
    <property type="protein sequence ID" value="PEQ_0000561901-mRNA-1"/>
    <property type="gene ID" value="PEQ_0000561901"/>
</dbReference>
<dbReference type="PROSITE" id="PS51194">
    <property type="entry name" value="HELICASE_CTER"/>
    <property type="match status" value="1"/>
</dbReference>
<feature type="domain" description="Helicase C-terminal" evidence="8">
    <location>
        <begin position="184"/>
        <end position="330"/>
    </location>
</feature>
<dbReference type="InterPro" id="IPR027417">
    <property type="entry name" value="P-loop_NTPase"/>
</dbReference>
<dbReference type="Gene3D" id="3.40.50.300">
    <property type="entry name" value="P-loop containing nucleotide triphosphate hydrolases"/>
    <property type="match status" value="2"/>
</dbReference>